<gene>
    <name evidence="4" type="ORF">SCF082_LOCUS6950</name>
</gene>
<evidence type="ECO:0000256" key="2">
    <source>
        <dbReference type="ARBA" id="ARBA00022801"/>
    </source>
</evidence>
<dbReference type="PANTHER" id="PTHR12121:SF45">
    <property type="entry name" value="NOCTURNIN"/>
    <property type="match status" value="1"/>
</dbReference>
<dbReference type="InterPro" id="IPR050410">
    <property type="entry name" value="CCR4/nocturin_mRNA_transcr"/>
</dbReference>
<reference evidence="4 5" key="1">
    <citation type="submission" date="2024-02" db="EMBL/GenBank/DDBJ databases">
        <authorList>
            <person name="Chen Y."/>
            <person name="Shah S."/>
            <person name="Dougan E. K."/>
            <person name="Thang M."/>
            <person name="Chan C."/>
        </authorList>
    </citation>
    <scope>NUCLEOTIDE SEQUENCE [LARGE SCALE GENOMIC DNA]</scope>
</reference>
<evidence type="ECO:0000259" key="3">
    <source>
        <dbReference type="Pfam" id="PF03372"/>
    </source>
</evidence>
<protein>
    <submittedName>
        <fullName evidence="4">Nocturnin (Carbon catabolite repression 4-like protein)</fullName>
    </submittedName>
</protein>
<comment type="similarity">
    <text evidence="1">Belongs to the CCR4/nocturin family.</text>
</comment>
<dbReference type="Gene3D" id="3.60.10.10">
    <property type="entry name" value="Endonuclease/exonuclease/phosphatase"/>
    <property type="match status" value="1"/>
</dbReference>
<feature type="domain" description="Endonuclease/exonuclease/phosphatase" evidence="3">
    <location>
        <begin position="195"/>
        <end position="441"/>
    </location>
</feature>
<dbReference type="InterPro" id="IPR005135">
    <property type="entry name" value="Endo/exonuclease/phosphatase"/>
</dbReference>
<evidence type="ECO:0000313" key="5">
    <source>
        <dbReference type="Proteomes" id="UP001642464"/>
    </source>
</evidence>
<evidence type="ECO:0000313" key="4">
    <source>
        <dbReference type="EMBL" id="CAK9001494.1"/>
    </source>
</evidence>
<proteinExistence type="inferred from homology"/>
<accession>A0ABP0IJD2</accession>
<dbReference type="Proteomes" id="UP001642464">
    <property type="component" value="Unassembled WGS sequence"/>
</dbReference>
<dbReference type="InterPro" id="IPR036691">
    <property type="entry name" value="Endo/exonu/phosph_ase_sf"/>
</dbReference>
<dbReference type="Pfam" id="PF03372">
    <property type="entry name" value="Exo_endo_phos"/>
    <property type="match status" value="1"/>
</dbReference>
<organism evidence="4 5">
    <name type="scientific">Durusdinium trenchii</name>
    <dbReference type="NCBI Taxonomy" id="1381693"/>
    <lineage>
        <taxon>Eukaryota</taxon>
        <taxon>Sar</taxon>
        <taxon>Alveolata</taxon>
        <taxon>Dinophyceae</taxon>
        <taxon>Suessiales</taxon>
        <taxon>Symbiodiniaceae</taxon>
        <taxon>Durusdinium</taxon>
    </lineage>
</organism>
<dbReference type="PANTHER" id="PTHR12121">
    <property type="entry name" value="CARBON CATABOLITE REPRESSOR PROTEIN 4"/>
    <property type="match status" value="1"/>
</dbReference>
<dbReference type="SUPFAM" id="SSF56219">
    <property type="entry name" value="DNase I-like"/>
    <property type="match status" value="1"/>
</dbReference>
<keyword evidence="2" id="KW-0378">Hydrolase</keyword>
<name>A0ABP0IJD2_9DINO</name>
<sequence length="451" mass="50426">MHVFEQHGAVAASVACRFVLRRRSAIGCGSSDACVRAASSSGSVCCLQVRAETKKRKVLFPTAANSSLEFLSVTTMSALAGDAATSQSQLLEAWSNIQRVLRSLEMEDYELKVEVDESCQGFLQELFIAQDVALPWADLSRRLRRRLKEAIAKETGIQPKCQQLLHGRNILADCLAKSAPLLSLKKGFRCDPEHLKWERRRTQFKQELEAYQPDLFGLCEVDRFEDLQADFAQLGFQGTFKRKRSPAKDGVAAFWRRGTLDEGLRRSIFLEYGRQRTKAAQVALLQRLWPPDRRHGKGLVLCTAHLRASADEGFRMQQASELVTAVTDFARQDEQIILADVNSNSTEGEQRFTDASTVYAYFKACGFRCAYQTIADQHGFQGSFPAYTTWAGWASGDYMATCDHIFISKGIEVSSVLNVPEVEDVKAFPERLPSEAYPSDHMSLVADLLVP</sequence>
<keyword evidence="5" id="KW-1185">Reference proteome</keyword>
<evidence type="ECO:0000256" key="1">
    <source>
        <dbReference type="ARBA" id="ARBA00010774"/>
    </source>
</evidence>
<comment type="caution">
    <text evidence="4">The sequence shown here is derived from an EMBL/GenBank/DDBJ whole genome shotgun (WGS) entry which is preliminary data.</text>
</comment>
<dbReference type="EMBL" id="CAXAMM010003858">
    <property type="protein sequence ID" value="CAK9001494.1"/>
    <property type="molecule type" value="Genomic_DNA"/>
</dbReference>